<evidence type="ECO:0000313" key="14">
    <source>
        <dbReference type="Ensembl" id="ENSOANP00000036368.1"/>
    </source>
</evidence>
<proteinExistence type="inferred from homology"/>
<keyword evidence="11" id="KW-0325">Glycoprotein</keyword>
<comment type="similarity">
    <text evidence="3 13">Belongs to the G-protein coupled receptor 1 family.</text>
</comment>
<keyword evidence="5 13" id="KW-0589">Pheromone response</keyword>
<reference evidence="14" key="2">
    <citation type="submission" date="2025-08" db="UniProtKB">
        <authorList>
            <consortium name="Ensembl"/>
        </authorList>
    </citation>
    <scope>IDENTIFICATION</scope>
    <source>
        <strain evidence="14">Glennie</strain>
    </source>
</reference>
<evidence type="ECO:0000256" key="8">
    <source>
        <dbReference type="ARBA" id="ARBA00023040"/>
    </source>
</evidence>
<dbReference type="GO" id="GO:0005550">
    <property type="term" value="F:pheromone binding"/>
    <property type="evidence" value="ECO:0000318"/>
    <property type="project" value="GO_Central"/>
</dbReference>
<evidence type="ECO:0000256" key="12">
    <source>
        <dbReference type="ARBA" id="ARBA00023224"/>
    </source>
</evidence>
<feature type="transmembrane region" description="Helical" evidence="13">
    <location>
        <begin position="192"/>
        <end position="209"/>
    </location>
</feature>
<dbReference type="CTD" id="100088027"/>
<feature type="transmembrane region" description="Helical" evidence="13">
    <location>
        <begin position="269"/>
        <end position="289"/>
    </location>
</feature>
<dbReference type="AlphaFoldDB" id="A0A6I8N5V8"/>
<keyword evidence="15" id="KW-1185">Reference proteome</keyword>
<feature type="transmembrane region" description="Helical" evidence="13">
    <location>
        <begin position="237"/>
        <end position="257"/>
    </location>
</feature>
<evidence type="ECO:0000256" key="11">
    <source>
        <dbReference type="ARBA" id="ARBA00023180"/>
    </source>
</evidence>
<dbReference type="SUPFAM" id="SSF81321">
    <property type="entry name" value="Family A G protein-coupled receptor-like"/>
    <property type="match status" value="1"/>
</dbReference>
<evidence type="ECO:0000256" key="13">
    <source>
        <dbReference type="RuleBase" id="RU364061"/>
    </source>
</evidence>
<dbReference type="InterPro" id="IPR004072">
    <property type="entry name" value="Vmron_rcpt_1"/>
</dbReference>
<dbReference type="RefSeq" id="NP_001240533.1">
    <property type="nucleotide sequence ID" value="NM_001253604.2"/>
</dbReference>
<evidence type="ECO:0000256" key="7">
    <source>
        <dbReference type="ARBA" id="ARBA00022989"/>
    </source>
</evidence>
<keyword evidence="6 13" id="KW-0812">Transmembrane</keyword>
<evidence type="ECO:0000256" key="5">
    <source>
        <dbReference type="ARBA" id="ARBA00022507"/>
    </source>
</evidence>
<dbReference type="PANTHER" id="PTHR24062">
    <property type="entry name" value="VOMERONASAL TYPE-1 RECEPTOR"/>
    <property type="match status" value="1"/>
</dbReference>
<evidence type="ECO:0000256" key="1">
    <source>
        <dbReference type="ARBA" id="ARBA00003878"/>
    </source>
</evidence>
<reference evidence="14 15" key="1">
    <citation type="journal article" date="2008" name="Nature">
        <title>Genome analysis of the platypus reveals unique signatures of evolution.</title>
        <authorList>
            <person name="Warren W.C."/>
            <person name="Hillier L.W."/>
            <person name="Marshall Graves J.A."/>
            <person name="Birney E."/>
            <person name="Ponting C.P."/>
            <person name="Grutzner F."/>
            <person name="Belov K."/>
            <person name="Miller W."/>
            <person name="Clarke L."/>
            <person name="Chinwalla A.T."/>
            <person name="Yang S.P."/>
            <person name="Heger A."/>
            <person name="Locke D.P."/>
            <person name="Miethke P."/>
            <person name="Waters P.D."/>
            <person name="Veyrunes F."/>
            <person name="Fulton L."/>
            <person name="Fulton B."/>
            <person name="Graves T."/>
            <person name="Wallis J."/>
            <person name="Puente X.S."/>
            <person name="Lopez-Otin C."/>
            <person name="Ordonez G.R."/>
            <person name="Eichler E.E."/>
            <person name="Chen L."/>
            <person name="Cheng Z."/>
            <person name="Deakin J.E."/>
            <person name="Alsop A."/>
            <person name="Thompson K."/>
            <person name="Kirby P."/>
            <person name="Papenfuss A.T."/>
            <person name="Wakefield M.J."/>
            <person name="Olender T."/>
            <person name="Lancet D."/>
            <person name="Huttley G.A."/>
            <person name="Smit A.F."/>
            <person name="Pask A."/>
            <person name="Temple-Smith P."/>
            <person name="Batzer M.A."/>
            <person name="Walker J.A."/>
            <person name="Konkel M.K."/>
            <person name="Harris R.S."/>
            <person name="Whittington C.M."/>
            <person name="Wong E.S."/>
            <person name="Gemmell N.J."/>
            <person name="Buschiazzo E."/>
            <person name="Vargas Jentzsch I.M."/>
            <person name="Merkel A."/>
            <person name="Schmitz J."/>
            <person name="Zemann A."/>
            <person name="Churakov G."/>
            <person name="Kriegs J.O."/>
            <person name="Brosius J."/>
            <person name="Murchison E.P."/>
            <person name="Sachidanandam R."/>
            <person name="Smith C."/>
            <person name="Hannon G.J."/>
            <person name="Tsend-Ayush E."/>
            <person name="McMillan D."/>
            <person name="Attenborough R."/>
            <person name="Rens W."/>
            <person name="Ferguson-Smith M."/>
            <person name="Lefevre C.M."/>
            <person name="Sharp J.A."/>
            <person name="Nicholas K.R."/>
            <person name="Ray D.A."/>
            <person name="Kube M."/>
            <person name="Reinhardt R."/>
            <person name="Pringle T.H."/>
            <person name="Taylor J."/>
            <person name="Jones R.C."/>
            <person name="Nixon B."/>
            <person name="Dacheux J.L."/>
            <person name="Niwa H."/>
            <person name="Sekita Y."/>
            <person name="Huang X."/>
            <person name="Stark A."/>
            <person name="Kheradpour P."/>
            <person name="Kellis M."/>
            <person name="Flicek P."/>
            <person name="Chen Y."/>
            <person name="Webber C."/>
            <person name="Hardison R."/>
            <person name="Nelson J."/>
            <person name="Hallsworth-Pepin K."/>
            <person name="Delehaunty K."/>
            <person name="Markovic C."/>
            <person name="Minx P."/>
            <person name="Feng Y."/>
            <person name="Kremitzki C."/>
            <person name="Mitreva M."/>
            <person name="Glasscock J."/>
            <person name="Wylie T."/>
            <person name="Wohldmann P."/>
            <person name="Thiru P."/>
            <person name="Nhan M.N."/>
            <person name="Pohl C.S."/>
            <person name="Smith S.M."/>
            <person name="Hou S."/>
            <person name="Nefedov M."/>
            <person name="de Jong P.J."/>
            <person name="Renfree M.B."/>
            <person name="Mardis E.R."/>
            <person name="Wilson R.K."/>
        </authorList>
    </citation>
    <scope>NUCLEOTIDE SEQUENCE [LARGE SCALE GENOMIC DNA]</scope>
    <source>
        <strain evidence="14 15">Glennie</strain>
    </source>
</reference>
<protein>
    <recommendedName>
        <fullName evidence="13">Vomeronasal type-1 receptor</fullName>
    </recommendedName>
</protein>
<evidence type="ECO:0000256" key="9">
    <source>
        <dbReference type="ARBA" id="ARBA00023136"/>
    </source>
</evidence>
<comment type="subcellular location">
    <subcellularLocation>
        <location evidence="2 13">Cell membrane</location>
        <topology evidence="2 13">Multi-pass membrane protein</topology>
    </subcellularLocation>
</comment>
<dbReference type="GeneID" id="100088027"/>
<keyword evidence="9 13" id="KW-0472">Membrane</keyword>
<keyword evidence="10 13" id="KW-0675">Receptor</keyword>
<sequence length="315" mass="35307">MILWNDLFFTVLFIAQTGIGLLGNSILLMLYVSIFVLQPHHKKPIDLILAHLTVNNAMTLLTQVAPGMVLAFRWENSLNVFGFQLAQYIRRVARGLSICNTCLLSVFQAITISPSTSCFSQIKHRVPKYILPVLLSCVFNLLVEMNAVKFTAITRNATAPVNGASRESGPSSLQTNVLNHAVLVSLMALRDILFVLFMSLASGYMVVVLHQHHKQVQQIHSSSISPKSSPKFRATQTILLLVTFFVCFYCINSILRLSLNYMKKDDLRLYDPVLFLAGCYAFFCPLVLISSDPHISRFRASSKGGVRHFTSCEFR</sequence>
<evidence type="ECO:0000313" key="15">
    <source>
        <dbReference type="Proteomes" id="UP000002279"/>
    </source>
</evidence>
<dbReference type="InParanoid" id="A0A6I8N5V8"/>
<dbReference type="Gene3D" id="1.20.1070.10">
    <property type="entry name" value="Rhodopsin 7-helix transmembrane proteins"/>
    <property type="match status" value="1"/>
</dbReference>
<gene>
    <name evidence="14" type="primary">ORNANAV1R3212</name>
</gene>
<dbReference type="GeneTree" id="ENSGT00960000186612"/>
<accession>A0A6I8N5V8</accession>
<organism evidence="14 15">
    <name type="scientific">Ornithorhynchus anatinus</name>
    <name type="common">Duckbill platypus</name>
    <dbReference type="NCBI Taxonomy" id="9258"/>
    <lineage>
        <taxon>Eukaryota</taxon>
        <taxon>Metazoa</taxon>
        <taxon>Chordata</taxon>
        <taxon>Craniata</taxon>
        <taxon>Vertebrata</taxon>
        <taxon>Euteleostomi</taxon>
        <taxon>Mammalia</taxon>
        <taxon>Monotremata</taxon>
        <taxon>Ornithorhynchidae</taxon>
        <taxon>Ornithorhynchus</taxon>
    </lineage>
</organism>
<dbReference type="OrthoDB" id="9606139at2759"/>
<dbReference type="Bgee" id="ENSOANG00000041060">
    <property type="expression patterns" value="Expressed in testis"/>
</dbReference>
<evidence type="ECO:0000256" key="3">
    <source>
        <dbReference type="ARBA" id="ARBA00010663"/>
    </source>
</evidence>
<keyword evidence="12 13" id="KW-0807">Transducer</keyword>
<dbReference type="Ensembl" id="ENSOANT00000064762.1">
    <property type="protein sequence ID" value="ENSOANP00000036368.1"/>
    <property type="gene ID" value="ENSOANG00000041060.1"/>
</dbReference>
<comment type="function">
    <text evidence="1">Putative pheromone receptor.</text>
</comment>
<dbReference type="KEGG" id="oaa:100088027"/>
<evidence type="ECO:0000256" key="10">
    <source>
        <dbReference type="ARBA" id="ARBA00023170"/>
    </source>
</evidence>
<feature type="transmembrane region" description="Helical" evidence="13">
    <location>
        <begin position="126"/>
        <end position="143"/>
    </location>
</feature>
<dbReference type="GO" id="GO:0005886">
    <property type="term" value="C:plasma membrane"/>
    <property type="evidence" value="ECO:0000318"/>
    <property type="project" value="GO_Central"/>
</dbReference>
<name>A0A6I8N5V8_ORNAN</name>
<dbReference type="Proteomes" id="UP000002279">
    <property type="component" value="Chromosome X5"/>
</dbReference>
<dbReference type="GO" id="GO:0016503">
    <property type="term" value="F:pheromone receptor activity"/>
    <property type="evidence" value="ECO:0007669"/>
    <property type="project" value="InterPro"/>
</dbReference>
<keyword evidence="4 13" id="KW-1003">Cell membrane</keyword>
<keyword evidence="8 13" id="KW-0297">G-protein coupled receptor</keyword>
<evidence type="ECO:0000256" key="6">
    <source>
        <dbReference type="ARBA" id="ARBA00022692"/>
    </source>
</evidence>
<feature type="transmembrane region" description="Helical" evidence="13">
    <location>
        <begin position="12"/>
        <end position="37"/>
    </location>
</feature>
<keyword evidence="7 13" id="KW-1133">Transmembrane helix</keyword>
<dbReference type="FunFam" id="1.20.1070.10:FF:000033">
    <property type="entry name" value="Vomeronasal type-1 receptor"/>
    <property type="match status" value="1"/>
</dbReference>
<dbReference type="Pfam" id="PF03402">
    <property type="entry name" value="V1R"/>
    <property type="match status" value="1"/>
</dbReference>
<reference evidence="14" key="3">
    <citation type="submission" date="2025-09" db="UniProtKB">
        <authorList>
            <consortium name="Ensembl"/>
        </authorList>
    </citation>
    <scope>IDENTIFICATION</scope>
    <source>
        <strain evidence="14">Glennie</strain>
    </source>
</reference>
<dbReference type="GO" id="GO:0019236">
    <property type="term" value="P:response to pheromone"/>
    <property type="evidence" value="ECO:0007669"/>
    <property type="project" value="UniProtKB-KW"/>
</dbReference>
<evidence type="ECO:0000256" key="2">
    <source>
        <dbReference type="ARBA" id="ARBA00004651"/>
    </source>
</evidence>
<evidence type="ECO:0000256" key="4">
    <source>
        <dbReference type="ARBA" id="ARBA00022475"/>
    </source>
</evidence>
<dbReference type="PRINTS" id="PR01534">
    <property type="entry name" value="VOMERONASL1R"/>
</dbReference>